<name>W4GNX0_APHAT</name>
<dbReference type="AlphaFoldDB" id="W4GNX0"/>
<evidence type="ECO:0008006" key="2">
    <source>
        <dbReference type="Google" id="ProtNLM"/>
    </source>
</evidence>
<accession>W4GNX0</accession>
<gene>
    <name evidence="1" type="ORF">H257_06205</name>
</gene>
<reference evidence="1" key="1">
    <citation type="submission" date="2013-12" db="EMBL/GenBank/DDBJ databases">
        <title>The Genome Sequence of Aphanomyces astaci APO3.</title>
        <authorList>
            <consortium name="The Broad Institute Genomics Platform"/>
            <person name="Russ C."/>
            <person name="Tyler B."/>
            <person name="van West P."/>
            <person name="Dieguez-Uribeondo J."/>
            <person name="Young S.K."/>
            <person name="Zeng Q."/>
            <person name="Gargeya S."/>
            <person name="Fitzgerald M."/>
            <person name="Abouelleil A."/>
            <person name="Alvarado L."/>
            <person name="Chapman S.B."/>
            <person name="Gainer-Dewar J."/>
            <person name="Goldberg J."/>
            <person name="Griggs A."/>
            <person name="Gujja S."/>
            <person name="Hansen M."/>
            <person name="Howarth C."/>
            <person name="Imamovic A."/>
            <person name="Ireland A."/>
            <person name="Larimer J."/>
            <person name="McCowan C."/>
            <person name="Murphy C."/>
            <person name="Pearson M."/>
            <person name="Poon T.W."/>
            <person name="Priest M."/>
            <person name="Roberts A."/>
            <person name="Saif S."/>
            <person name="Shea T."/>
            <person name="Sykes S."/>
            <person name="Wortman J."/>
            <person name="Nusbaum C."/>
            <person name="Birren B."/>
        </authorList>
    </citation>
    <scope>NUCLEOTIDE SEQUENCE [LARGE SCALE GENOMIC DNA]</scope>
    <source>
        <strain evidence="1">APO3</strain>
    </source>
</reference>
<proteinExistence type="predicted"/>
<dbReference type="OrthoDB" id="78677at2759"/>
<dbReference type="VEuPathDB" id="FungiDB:H257_06205"/>
<dbReference type="RefSeq" id="XP_009829651.1">
    <property type="nucleotide sequence ID" value="XM_009831349.1"/>
</dbReference>
<dbReference type="EMBL" id="KI913125">
    <property type="protein sequence ID" value="ETV80704.1"/>
    <property type="molecule type" value="Genomic_DNA"/>
</dbReference>
<evidence type="ECO:0000313" key="1">
    <source>
        <dbReference type="EMBL" id="ETV80704.1"/>
    </source>
</evidence>
<sequence>MPQFNIGDFVLYMDVLSISNSKLSVTWRGPAQVVKKTSDLIFKFKNLVTGEVGKAYCSRLKFYADDTLNVTEELLRHIAHNADGHVVHQFLDCPYNDRLTSFKVCLRCRGLKEIEDAWERANLFEDIPTEFKSYVRSN</sequence>
<organism evidence="1">
    <name type="scientific">Aphanomyces astaci</name>
    <name type="common">Crayfish plague agent</name>
    <dbReference type="NCBI Taxonomy" id="112090"/>
    <lineage>
        <taxon>Eukaryota</taxon>
        <taxon>Sar</taxon>
        <taxon>Stramenopiles</taxon>
        <taxon>Oomycota</taxon>
        <taxon>Saprolegniomycetes</taxon>
        <taxon>Saprolegniales</taxon>
        <taxon>Verrucalvaceae</taxon>
        <taxon>Aphanomyces</taxon>
    </lineage>
</organism>
<dbReference type="GeneID" id="20808201"/>
<protein>
    <recommendedName>
        <fullName evidence="2">Chromo domain-containing protein</fullName>
    </recommendedName>
</protein>